<keyword evidence="10" id="KW-0406">Ion transport</keyword>
<evidence type="ECO:0000259" key="17">
    <source>
        <dbReference type="Pfam" id="PF00520"/>
    </source>
</evidence>
<dbReference type="GO" id="GO:0008331">
    <property type="term" value="F:high voltage-gated calcium channel activity"/>
    <property type="evidence" value="ECO:0007669"/>
    <property type="project" value="TreeGrafter"/>
</dbReference>
<feature type="transmembrane region" description="Helical" evidence="16">
    <location>
        <begin position="221"/>
        <end position="245"/>
    </location>
</feature>
<evidence type="ECO:0000256" key="7">
    <source>
        <dbReference type="ARBA" id="ARBA00022837"/>
    </source>
</evidence>
<dbReference type="GO" id="GO:0005891">
    <property type="term" value="C:voltage-gated calcium channel complex"/>
    <property type="evidence" value="ECO:0007669"/>
    <property type="project" value="InterPro"/>
</dbReference>
<evidence type="ECO:0000256" key="6">
    <source>
        <dbReference type="ARBA" id="ARBA00022737"/>
    </source>
</evidence>
<evidence type="ECO:0000256" key="11">
    <source>
        <dbReference type="ARBA" id="ARBA00023136"/>
    </source>
</evidence>
<feature type="transmembrane region" description="Helical" evidence="16">
    <location>
        <begin position="826"/>
        <end position="848"/>
    </location>
</feature>
<keyword evidence="6" id="KW-0677">Repeat</keyword>
<feature type="domain" description="Ion transport" evidence="17">
    <location>
        <begin position="1587"/>
        <end position="1674"/>
    </location>
</feature>
<feature type="compositionally biased region" description="Low complexity" evidence="15">
    <location>
        <begin position="507"/>
        <end position="521"/>
    </location>
</feature>
<feature type="compositionally biased region" description="Polar residues" evidence="15">
    <location>
        <begin position="538"/>
        <end position="547"/>
    </location>
</feature>
<dbReference type="FunFam" id="1.10.287.70:FF:000018">
    <property type="entry name" value="Voltage-dependent T-type calcium channel subunit alpha"/>
    <property type="match status" value="1"/>
</dbReference>
<keyword evidence="11 16" id="KW-0472">Membrane</keyword>
<feature type="transmembrane region" description="Helical" evidence="16">
    <location>
        <begin position="1268"/>
        <end position="1290"/>
    </location>
</feature>
<dbReference type="FunFam" id="1.20.120.350:FF:000009">
    <property type="entry name" value="Voltage-dependent T-type calcium channel subunit alpha"/>
    <property type="match status" value="1"/>
</dbReference>
<evidence type="ECO:0000256" key="3">
    <source>
        <dbReference type="ARBA" id="ARBA00022568"/>
    </source>
</evidence>
<feature type="transmembrane region" description="Helical" evidence="16">
    <location>
        <begin position="665"/>
        <end position="683"/>
    </location>
</feature>
<comment type="subcellular location">
    <subcellularLocation>
        <location evidence="1">Membrane</location>
        <topology evidence="1">Multi-pass membrane protein</topology>
    </subcellularLocation>
</comment>
<feature type="transmembrane region" description="Helical" evidence="16">
    <location>
        <begin position="91"/>
        <end position="114"/>
    </location>
</feature>
<feature type="region of interest" description="Disordered" evidence="15">
    <location>
        <begin position="975"/>
        <end position="1011"/>
    </location>
</feature>
<feature type="region of interest" description="Disordered" evidence="15">
    <location>
        <begin position="1695"/>
        <end position="1715"/>
    </location>
</feature>
<sequence length="1776" mass="201209">MAEYVPQPPSTWPAGPQPPHTSAICPLEPVDLGISEQQTPPEQPPSSLELGEDEEVTSPPDPDVPYPDLAPVVFFCLKQTTSPRSWCIKMVLCSPWLLMMVILLNCVTLGMYQPCEDMDCLSDRCKILQVFDDFIFIFFAMEMVLKMVALGIFGKKCYLGDTWNRLDFFIVMAGMVEYSLDLQNINLSAIRTVRVLRPLKAINRVPSMRILVNLLLDTLPMLGNVLLLCFFVFFIFGIIGVQLWAGLLRNRCFMEENFTRAISVDCDIVLPPYYQPEEDDEMPFICSLSGDNGIMGCHEIPPLKERGHECCLDKDDYYYYNSVRQEFNISGMCVNWNQYYNVCRTGNANPHKGAINFDNIGYAWIVIFQVITLEGWVEIMYYVMDAHSFYNFIYFILLIIVGSFFMINLCLVVIATQFSETKQREHQLMQEQRARYLSSSTVASYMEPGDCYEEIFQYVCHILRKAKRRTLGLYSSVQSWRHGHAQQPGDARPGPGRKSRRHHSKDGVGTAGNVTVTGCAGLKDRLWQRSGTAGPPELSSQSKSFQTSRERQRELNCNKVSPEPKDAGSEQEDGGASEGEAEGSQEDQGASALDKEEEVEEGGRLKLCSDMWREVRVKLRLIVDSKYFNRGIMIAILVNTISMGIEHHEQPEELTNILEISNVVFTSMFALEMILKLAAFGLFDYLRNPYNIFDSIIVIISIWEIIGQADGGLSVLRTFRLLRVLKLVRFMPALRRQLVVLMKTMDNVATFCMLLMLFIFIFSILGMHIFGCKFSLRTDTGDTVPDRKNFDSLLWAIVTVFQILTQEDWNVVLYNGMASTSPWASLYFVALMTFGNYVLFNLLVAILVEGFQAEVSSRTSTTGTFLSINTWITHELEQWLQFLAHSFFLQLSFFSKQSYPELHGCSIPELMLNAGKPLRWQRRNRLEAHMLLPCAQSQSPHPMALLQSSSRSSHYGAWSRSGAWGSRRSSWNSLARGHSLKHKPPSAEHESLLSGETHKAAGGEPDGTGRAFHHRRTLSLDNKGSCDLLELASVPSGHRVSHRLGAPPGASEHQDCNGKMPSIVKEIFPKMNNHKERGEDDEEIDYSLCFRIRKMMEVYKPDWCELREDWSIYLFSPQNRFRLLCQTIIAHKLFDHVVLAFIFLNCITIALERPQIEHRSTERIFLTVSNYIFTAIFVAEMTLKVVSLGLYFGDQAYLRSSWNILDGFLVFVSLIDIVVSVASAGGAKILGVLRVLRLLRTLRPLRVISRAPGLKLVVETLISSLKPIGNIVLICCAFFIIFGILGVQLFKGKFYHCLGVDIRNITNRSDCVAANYKWVHHKYNFDNLGQALMSLFVLASKDGWVNIMYNGLDAVAVDQQPVTNNNPWMLLYFISFLLIVSFFVLNMFVGVVVENFHKCRQHQEAEEARRREEKRLRRLEKKRRSKAQPKCLAQRLPYYATYCHIRLLIHSVCTSHYLDIFITFIICLNVVTMSLEHYNQPVSLETALKYCNYLFTTVFVFEAVLKLVAFGLRRFFKDRWNQLDLAIVLLSVMGITLEEIEINAALPINPTIIRIMRVLRIARGERDAGQMLHSPCFSVCNDENPCEGMSRHATFENFGMAFLTLFQVSTGDNWNGIMKDTLRDCSHDDRSCLSNLQFISPLYFVSFVLTAQFVLINVVVAVLMKHLDDSNKEAQEDAEMDAELEMEITHGLCSHKSGSPNSGQGKGAGTGGGGGRTDPEGHLCMRCYSPAQVSTALNIITRLQQGAVGISWAAQMIEGLAVAESSTSGRKVCFQQ</sequence>
<keyword evidence="9 16" id="KW-1133">Transmembrane helix</keyword>
<organism evidence="18 19">
    <name type="scientific">Ficedula albicollis</name>
    <name type="common">Collared flycatcher</name>
    <name type="synonym">Muscicapa albicollis</name>
    <dbReference type="NCBI Taxonomy" id="59894"/>
    <lineage>
        <taxon>Eukaryota</taxon>
        <taxon>Metazoa</taxon>
        <taxon>Chordata</taxon>
        <taxon>Craniata</taxon>
        <taxon>Vertebrata</taxon>
        <taxon>Euteleostomi</taxon>
        <taxon>Archelosauria</taxon>
        <taxon>Archosauria</taxon>
        <taxon>Dinosauria</taxon>
        <taxon>Saurischia</taxon>
        <taxon>Theropoda</taxon>
        <taxon>Coelurosauria</taxon>
        <taxon>Aves</taxon>
        <taxon>Neognathae</taxon>
        <taxon>Neoaves</taxon>
        <taxon>Telluraves</taxon>
        <taxon>Australaves</taxon>
        <taxon>Passeriformes</taxon>
        <taxon>Muscicapidae</taxon>
        <taxon>Ficedula</taxon>
    </lineage>
</organism>
<feature type="transmembrane region" description="Helical" evidence="16">
    <location>
        <begin position="1369"/>
        <end position="1393"/>
    </location>
</feature>
<name>A0A803VTT8_FICAL</name>
<dbReference type="FunFam" id="1.20.120.350:FF:000012">
    <property type="entry name" value="Voltage-dependent T-type calcium channel subunit alpha"/>
    <property type="match status" value="1"/>
</dbReference>
<dbReference type="InterPro" id="IPR027359">
    <property type="entry name" value="Volt_channel_dom_sf"/>
</dbReference>
<dbReference type="GO" id="GO:0098703">
    <property type="term" value="P:calcium ion import across plasma membrane"/>
    <property type="evidence" value="ECO:0007669"/>
    <property type="project" value="TreeGrafter"/>
</dbReference>
<evidence type="ECO:0000256" key="16">
    <source>
        <dbReference type="SAM" id="Phobius"/>
    </source>
</evidence>
<dbReference type="InterPro" id="IPR050599">
    <property type="entry name" value="VDCC_alpha-1_subunit"/>
</dbReference>
<feature type="transmembrane region" description="Helical" evidence="16">
    <location>
        <begin position="134"/>
        <end position="154"/>
    </location>
</feature>
<gene>
    <name evidence="18" type="primary">CACNA1I</name>
</gene>
<dbReference type="Gene3D" id="1.10.287.70">
    <property type="match status" value="3"/>
</dbReference>
<dbReference type="PANTHER" id="PTHR45628">
    <property type="entry name" value="VOLTAGE-DEPENDENT CALCIUM CHANNEL TYPE A SUBUNIT ALPHA-1"/>
    <property type="match status" value="1"/>
</dbReference>
<comment type="catalytic activity">
    <reaction evidence="14">
        <text>Ca(2+)(in) = Ca(2+)(out)</text>
        <dbReference type="Rhea" id="RHEA:29671"/>
        <dbReference type="ChEBI" id="CHEBI:29108"/>
    </reaction>
</comment>
<dbReference type="FunFam" id="1.20.120.350:FF:000008">
    <property type="entry name" value="Voltage-dependent T-type calcium channel subunit alpha"/>
    <property type="match status" value="1"/>
</dbReference>
<evidence type="ECO:0000313" key="18">
    <source>
        <dbReference type="Ensembl" id="ENSFALP00000026144.1"/>
    </source>
</evidence>
<feature type="transmembrane region" description="Helical" evidence="16">
    <location>
        <begin position="1456"/>
        <end position="1475"/>
    </location>
</feature>
<dbReference type="PRINTS" id="PR01629">
    <property type="entry name" value="TVDCCALPHA1"/>
</dbReference>
<reference evidence="18" key="3">
    <citation type="submission" date="2025-09" db="UniProtKB">
        <authorList>
            <consortium name="Ensembl"/>
        </authorList>
    </citation>
    <scope>IDENTIFICATION</scope>
</reference>
<reference evidence="18" key="2">
    <citation type="submission" date="2025-08" db="UniProtKB">
        <authorList>
            <consortium name="Ensembl"/>
        </authorList>
    </citation>
    <scope>IDENTIFICATION</scope>
</reference>
<dbReference type="InterPro" id="IPR005445">
    <property type="entry name" value="VDCC_T_a1"/>
</dbReference>
<feature type="transmembrane region" description="Helical" evidence="16">
    <location>
        <begin position="389"/>
        <end position="414"/>
    </location>
</feature>
<evidence type="ECO:0000256" key="14">
    <source>
        <dbReference type="ARBA" id="ARBA00036634"/>
    </source>
</evidence>
<keyword evidence="13" id="KW-0407">Ion channel</keyword>
<dbReference type="Gene3D" id="1.20.120.350">
    <property type="entry name" value="Voltage-gated potassium channels. Chain C"/>
    <property type="match status" value="4"/>
</dbReference>
<dbReference type="SUPFAM" id="SSF81324">
    <property type="entry name" value="Voltage-gated potassium channels"/>
    <property type="match status" value="4"/>
</dbReference>
<feature type="compositionally biased region" description="Gly residues" evidence="15">
    <location>
        <begin position="1704"/>
        <end position="1715"/>
    </location>
</feature>
<evidence type="ECO:0000256" key="10">
    <source>
        <dbReference type="ARBA" id="ARBA00023065"/>
    </source>
</evidence>
<reference evidence="18 19" key="1">
    <citation type="journal article" date="2012" name="Nature">
        <title>The genomic landscape of species divergence in Ficedula flycatchers.</title>
        <authorList>
            <person name="Ellegren H."/>
            <person name="Smeds L."/>
            <person name="Burri R."/>
            <person name="Olason P.I."/>
            <person name="Backstrom N."/>
            <person name="Kawakami T."/>
            <person name="Kunstner A."/>
            <person name="Makinen H."/>
            <person name="Nadachowska-Brzyska K."/>
            <person name="Qvarnstrom A."/>
            <person name="Uebbing S."/>
            <person name="Wolf J.B."/>
        </authorList>
    </citation>
    <scope>NUCLEOTIDE SEQUENCE [LARGE SCALE GENOMIC DNA]</scope>
</reference>
<feature type="transmembrane region" description="Helical" evidence="16">
    <location>
        <begin position="748"/>
        <end position="770"/>
    </location>
</feature>
<evidence type="ECO:0000256" key="2">
    <source>
        <dbReference type="ARBA" id="ARBA00022448"/>
    </source>
</evidence>
<feature type="domain" description="Ion transport" evidence="17">
    <location>
        <begin position="626"/>
        <end position="855"/>
    </location>
</feature>
<dbReference type="Proteomes" id="UP000016665">
    <property type="component" value="Chromosome 1A"/>
</dbReference>
<evidence type="ECO:0000256" key="8">
    <source>
        <dbReference type="ARBA" id="ARBA00022882"/>
    </source>
</evidence>
<keyword evidence="2" id="KW-0813">Transport</keyword>
<evidence type="ECO:0000256" key="1">
    <source>
        <dbReference type="ARBA" id="ARBA00004141"/>
    </source>
</evidence>
<keyword evidence="12" id="KW-0325">Glycoprotein</keyword>
<dbReference type="Pfam" id="PF00520">
    <property type="entry name" value="Ion_trans"/>
    <property type="match status" value="5"/>
</dbReference>
<dbReference type="FunFam" id="1.20.120.350:FF:000007">
    <property type="entry name" value="Voltage-dependent T-type calcium channel subunit alpha"/>
    <property type="match status" value="1"/>
</dbReference>
<feature type="region of interest" description="Disordered" evidence="15">
    <location>
        <begin position="482"/>
        <end position="598"/>
    </location>
</feature>
<feature type="compositionally biased region" description="Low complexity" evidence="15">
    <location>
        <begin position="35"/>
        <end position="49"/>
    </location>
</feature>
<feature type="compositionally biased region" description="Acidic residues" evidence="15">
    <location>
        <begin position="569"/>
        <end position="585"/>
    </location>
</feature>
<evidence type="ECO:0000256" key="9">
    <source>
        <dbReference type="ARBA" id="ARBA00022989"/>
    </source>
</evidence>
<keyword evidence="19" id="KW-1185">Reference proteome</keyword>
<feature type="transmembrane region" description="Helical" evidence="16">
    <location>
        <begin position="627"/>
        <end position="645"/>
    </location>
</feature>
<feature type="domain" description="Ion transport" evidence="17">
    <location>
        <begin position="1456"/>
        <end position="1563"/>
    </location>
</feature>
<dbReference type="FunFam" id="1.10.287.70:FF:000136">
    <property type="entry name" value="Voltage-dependent T-type calcium channel subunit alpha"/>
    <property type="match status" value="1"/>
</dbReference>
<dbReference type="Ensembl" id="ENSFALT00000042508.1">
    <property type="protein sequence ID" value="ENSFALP00000026144.1"/>
    <property type="gene ID" value="ENSFALG00000012255.2"/>
</dbReference>
<keyword evidence="5 16" id="KW-0812">Transmembrane</keyword>
<feature type="domain" description="Ion transport" evidence="17">
    <location>
        <begin position="1131"/>
        <end position="1403"/>
    </location>
</feature>
<dbReference type="GeneTree" id="ENSGT00940000158594"/>
<feature type="region of interest" description="Disordered" evidence="15">
    <location>
        <begin position="1"/>
        <end position="63"/>
    </location>
</feature>
<feature type="transmembrane region" description="Helical" evidence="16">
    <location>
        <begin position="362"/>
        <end position="383"/>
    </location>
</feature>
<evidence type="ECO:0000256" key="15">
    <source>
        <dbReference type="SAM" id="MobiDB-lite"/>
    </source>
</evidence>
<feature type="transmembrane region" description="Helical" evidence="16">
    <location>
        <begin position="1643"/>
        <end position="1664"/>
    </location>
</feature>
<accession>A0A803VTT8</accession>
<feature type="compositionally biased region" description="Basic and acidic residues" evidence="15">
    <location>
        <begin position="548"/>
        <end position="568"/>
    </location>
</feature>
<feature type="transmembrane region" description="Helical" evidence="16">
    <location>
        <begin position="1204"/>
        <end position="1230"/>
    </location>
</feature>
<dbReference type="InterPro" id="IPR005821">
    <property type="entry name" value="Ion_trans_dom"/>
</dbReference>
<feature type="compositionally biased region" description="Basic residues" evidence="15">
    <location>
        <begin position="495"/>
        <end position="504"/>
    </location>
</feature>
<evidence type="ECO:0000256" key="13">
    <source>
        <dbReference type="ARBA" id="ARBA00023303"/>
    </source>
</evidence>
<feature type="domain" description="Ion transport" evidence="17">
    <location>
        <begin position="96"/>
        <end position="425"/>
    </location>
</feature>
<evidence type="ECO:0000256" key="4">
    <source>
        <dbReference type="ARBA" id="ARBA00022673"/>
    </source>
</evidence>
<feature type="compositionally biased region" description="Pro residues" evidence="15">
    <location>
        <begin position="1"/>
        <end position="19"/>
    </location>
</feature>
<evidence type="ECO:0000256" key="12">
    <source>
        <dbReference type="ARBA" id="ARBA00023180"/>
    </source>
</evidence>
<evidence type="ECO:0000313" key="19">
    <source>
        <dbReference type="Proteomes" id="UP000016665"/>
    </source>
</evidence>
<feature type="compositionally biased region" description="Basic and acidic residues" evidence="15">
    <location>
        <begin position="985"/>
        <end position="1001"/>
    </location>
</feature>
<feature type="transmembrane region" description="Helical" evidence="16">
    <location>
        <begin position="1171"/>
        <end position="1192"/>
    </location>
</feature>
<proteinExistence type="predicted"/>
<evidence type="ECO:0000256" key="5">
    <source>
        <dbReference type="ARBA" id="ARBA00022692"/>
    </source>
</evidence>
<feature type="transmembrane region" description="Helical" evidence="16">
    <location>
        <begin position="1487"/>
        <end position="1508"/>
    </location>
</feature>
<keyword evidence="7" id="KW-0106">Calcium</keyword>
<keyword evidence="4" id="KW-0107">Calcium channel</keyword>
<dbReference type="PANTHER" id="PTHR45628:SF39">
    <property type="entry name" value="VOLTAGE-DEPENDENT T-TYPE CALCIUM CHANNEL SUBUNIT ALPHA-1I"/>
    <property type="match status" value="1"/>
</dbReference>
<protein>
    <submittedName>
        <fullName evidence="18">Calcium voltage-gated channel subunit alpha1 I</fullName>
    </submittedName>
</protein>
<keyword evidence="3" id="KW-0109">Calcium transport</keyword>
<keyword evidence="8" id="KW-0851">Voltage-gated channel</keyword>